<dbReference type="HOGENOM" id="CLU_887266_0_0_1"/>
<feature type="non-terminal residue" evidence="2">
    <location>
        <position position="314"/>
    </location>
</feature>
<evidence type="ECO:0000313" key="2">
    <source>
        <dbReference type="EMBL" id="EKM48177.1"/>
    </source>
</evidence>
<name>K5WDC3_PHACS</name>
<feature type="region of interest" description="Disordered" evidence="1">
    <location>
        <begin position="57"/>
        <end position="91"/>
    </location>
</feature>
<sequence>MPAVTRTMKKSREDQAPDFVSLKTVALVGETKTTALKQKATNITLMIPSRKVLAKANADTGKPVASPNKTSRLPVSVPRERSNGQPRQVAEERVTEALAGKGKRGLRGPIRKLSGALLRRTIDFFHDDPDALKACSLVHSTWTGPARRHLFGSLVFGGRPRYDTLAAALGPLPVLSATATHSIRQLVLNFGDATHVPRLDVFDLARGLALLPNLDDLVLAGLTLWVGPSLGAPPGALRRIEQLVLDNMTLDPRELLQLLAVVAPRSGLSLGHHVRLRSKFWVDDVPPAALRRLENVAWRELAMGFYEGGKYDMV</sequence>
<dbReference type="EMBL" id="JH931343">
    <property type="protein sequence ID" value="EKM48177.1"/>
    <property type="molecule type" value="Genomic_DNA"/>
</dbReference>
<dbReference type="GeneID" id="18920255"/>
<dbReference type="KEGG" id="pco:PHACADRAFT_69304"/>
<dbReference type="Proteomes" id="UP000008370">
    <property type="component" value="Unassembled WGS sequence"/>
</dbReference>
<dbReference type="AlphaFoldDB" id="K5WDC3"/>
<protein>
    <submittedName>
        <fullName evidence="2">Uncharacterized protein</fullName>
    </submittedName>
</protein>
<dbReference type="InParanoid" id="K5WDC3"/>
<gene>
    <name evidence="2" type="ORF">PHACADRAFT_69304</name>
</gene>
<evidence type="ECO:0000313" key="3">
    <source>
        <dbReference type="Proteomes" id="UP000008370"/>
    </source>
</evidence>
<proteinExistence type="predicted"/>
<keyword evidence="3" id="KW-1185">Reference proteome</keyword>
<organism evidence="2 3">
    <name type="scientific">Phanerochaete carnosa (strain HHB-10118-sp)</name>
    <name type="common">White-rot fungus</name>
    <name type="synonym">Peniophora carnosa</name>
    <dbReference type="NCBI Taxonomy" id="650164"/>
    <lineage>
        <taxon>Eukaryota</taxon>
        <taxon>Fungi</taxon>
        <taxon>Dikarya</taxon>
        <taxon>Basidiomycota</taxon>
        <taxon>Agaricomycotina</taxon>
        <taxon>Agaricomycetes</taxon>
        <taxon>Polyporales</taxon>
        <taxon>Phanerochaetaceae</taxon>
        <taxon>Phanerochaete</taxon>
    </lineage>
</organism>
<dbReference type="OrthoDB" id="2977329at2759"/>
<reference evidence="2 3" key="1">
    <citation type="journal article" date="2012" name="BMC Genomics">
        <title>Comparative genomics of the white-rot fungi, Phanerochaete carnosa and P. chrysosporium, to elucidate the genetic basis of the distinct wood types they colonize.</title>
        <authorList>
            <person name="Suzuki H."/>
            <person name="MacDonald J."/>
            <person name="Syed K."/>
            <person name="Salamov A."/>
            <person name="Hori C."/>
            <person name="Aerts A."/>
            <person name="Henrissat B."/>
            <person name="Wiebenga A."/>
            <person name="vanKuyk P.A."/>
            <person name="Barry K."/>
            <person name="Lindquist E."/>
            <person name="LaButti K."/>
            <person name="Lapidus A."/>
            <person name="Lucas S."/>
            <person name="Coutinho P."/>
            <person name="Gong Y."/>
            <person name="Samejima M."/>
            <person name="Mahadevan R."/>
            <person name="Abou-Zaid M."/>
            <person name="de Vries R.P."/>
            <person name="Igarashi K."/>
            <person name="Yadav J.S."/>
            <person name="Grigoriev I.V."/>
            <person name="Master E.R."/>
        </authorList>
    </citation>
    <scope>NUCLEOTIDE SEQUENCE [LARGE SCALE GENOMIC DNA]</scope>
    <source>
        <strain evidence="2 3">HHB-10118-sp</strain>
    </source>
</reference>
<accession>K5WDC3</accession>
<evidence type="ECO:0000256" key="1">
    <source>
        <dbReference type="SAM" id="MobiDB-lite"/>
    </source>
</evidence>
<dbReference type="RefSeq" id="XP_007403271.1">
    <property type="nucleotide sequence ID" value="XM_007403209.1"/>
</dbReference>